<comment type="subcellular location">
    <subcellularLocation>
        <location evidence="1">Nucleus</location>
    </subcellularLocation>
</comment>
<keyword evidence="2" id="KW-0479">Metal-binding</keyword>
<dbReference type="EMBL" id="CAJOBA010040502">
    <property type="protein sequence ID" value="CAF4095750.1"/>
    <property type="molecule type" value="Genomic_DNA"/>
</dbReference>
<evidence type="ECO:0000256" key="4">
    <source>
        <dbReference type="ARBA" id="ARBA00022833"/>
    </source>
</evidence>
<dbReference type="SUPFAM" id="SSF53098">
    <property type="entry name" value="Ribonuclease H-like"/>
    <property type="match status" value="1"/>
</dbReference>
<dbReference type="InterPro" id="IPR052035">
    <property type="entry name" value="ZnF_BED_domain_contain"/>
</dbReference>
<feature type="region of interest" description="Disordered" evidence="6">
    <location>
        <begin position="252"/>
        <end position="295"/>
    </location>
</feature>
<dbReference type="EMBL" id="CAJNOQ010022101">
    <property type="protein sequence ID" value="CAF1496341.1"/>
    <property type="molecule type" value="Genomic_DNA"/>
</dbReference>
<evidence type="ECO:0000313" key="9">
    <source>
        <dbReference type="EMBL" id="CAF1496341.1"/>
    </source>
</evidence>
<dbReference type="InterPro" id="IPR008906">
    <property type="entry name" value="HATC_C_dom"/>
</dbReference>
<dbReference type="GO" id="GO:0046983">
    <property type="term" value="F:protein dimerization activity"/>
    <property type="evidence" value="ECO:0007669"/>
    <property type="project" value="InterPro"/>
</dbReference>
<proteinExistence type="predicted"/>
<evidence type="ECO:0000313" key="12">
    <source>
        <dbReference type="Proteomes" id="UP000663829"/>
    </source>
</evidence>
<dbReference type="Pfam" id="PF05699">
    <property type="entry name" value="Dimer_Tnp_hAT"/>
    <property type="match status" value="1"/>
</dbReference>
<feature type="domain" description="HAT C-terminal dimerisation" evidence="7">
    <location>
        <begin position="503"/>
        <end position="553"/>
    </location>
</feature>
<evidence type="ECO:0000256" key="3">
    <source>
        <dbReference type="ARBA" id="ARBA00022771"/>
    </source>
</evidence>
<keyword evidence="12" id="KW-1185">Reference proteome</keyword>
<feature type="compositionally biased region" description="Low complexity" evidence="6">
    <location>
        <begin position="356"/>
        <end position="365"/>
    </location>
</feature>
<evidence type="ECO:0000313" key="8">
    <source>
        <dbReference type="EMBL" id="CAF1290950.1"/>
    </source>
</evidence>
<keyword evidence="4" id="KW-0862">Zinc</keyword>
<dbReference type="AlphaFoldDB" id="A0A815SZ50"/>
<feature type="compositionally biased region" description="Acidic residues" evidence="6">
    <location>
        <begin position="285"/>
        <end position="294"/>
    </location>
</feature>
<organism evidence="9 12">
    <name type="scientific">Didymodactylos carnosus</name>
    <dbReference type="NCBI Taxonomy" id="1234261"/>
    <lineage>
        <taxon>Eukaryota</taxon>
        <taxon>Metazoa</taxon>
        <taxon>Spiralia</taxon>
        <taxon>Gnathifera</taxon>
        <taxon>Rotifera</taxon>
        <taxon>Eurotatoria</taxon>
        <taxon>Bdelloidea</taxon>
        <taxon>Philodinida</taxon>
        <taxon>Philodinidae</taxon>
        <taxon>Didymodactylos</taxon>
    </lineage>
</organism>
<keyword evidence="5" id="KW-0539">Nucleus</keyword>
<dbReference type="PANTHER" id="PTHR46481">
    <property type="entry name" value="ZINC FINGER BED DOMAIN-CONTAINING PROTEIN 4"/>
    <property type="match status" value="1"/>
</dbReference>
<name>A0A815SZ50_9BILA</name>
<keyword evidence="3" id="KW-0863">Zinc-finger</keyword>
<feature type="region of interest" description="Disordered" evidence="6">
    <location>
        <begin position="345"/>
        <end position="365"/>
    </location>
</feature>
<feature type="compositionally biased region" description="Acidic residues" evidence="6">
    <location>
        <begin position="262"/>
        <end position="273"/>
    </location>
</feature>
<accession>A0A815SZ50</accession>
<dbReference type="EMBL" id="CAJNOK010018931">
    <property type="protein sequence ID" value="CAF1290950.1"/>
    <property type="molecule type" value="Genomic_DNA"/>
</dbReference>
<evidence type="ECO:0000313" key="10">
    <source>
        <dbReference type="EMBL" id="CAF4095750.1"/>
    </source>
</evidence>
<protein>
    <recommendedName>
        <fullName evidence="7">HAT C-terminal dimerisation domain-containing protein</fullName>
    </recommendedName>
</protein>
<dbReference type="EMBL" id="CAJOBC010087603">
    <property type="protein sequence ID" value="CAF4358744.1"/>
    <property type="molecule type" value="Genomic_DNA"/>
</dbReference>
<comment type="caution">
    <text evidence="9">The sequence shown here is derived from an EMBL/GenBank/DDBJ whole genome shotgun (WGS) entry which is preliminary data.</text>
</comment>
<feature type="compositionally biased region" description="Basic and acidic residues" evidence="6">
    <location>
        <begin position="252"/>
        <end position="261"/>
    </location>
</feature>
<dbReference type="InterPro" id="IPR012337">
    <property type="entry name" value="RNaseH-like_sf"/>
</dbReference>
<dbReference type="Proteomes" id="UP000681722">
    <property type="component" value="Unassembled WGS sequence"/>
</dbReference>
<evidence type="ECO:0000256" key="5">
    <source>
        <dbReference type="ARBA" id="ARBA00023242"/>
    </source>
</evidence>
<dbReference type="OrthoDB" id="1607513at2759"/>
<gene>
    <name evidence="9" type="ORF">GPM918_LOCUS36484</name>
    <name evidence="8" type="ORF">OVA965_LOCUS28091</name>
    <name evidence="11" type="ORF">SRO942_LOCUS37221</name>
    <name evidence="10" type="ORF">TMI583_LOCUS28840</name>
</gene>
<dbReference type="GO" id="GO:0008270">
    <property type="term" value="F:zinc ion binding"/>
    <property type="evidence" value="ECO:0007669"/>
    <property type="project" value="UniProtKB-KW"/>
</dbReference>
<sequence>MYSPKSNAMTVERKKELDEAAIECIIDDSRSFGDFRRSGMQLFLSVATPGYKGPHRKTVSKNLEKLYYEHRDRLRRIFSTVNDIALTSDIWKNSRRTYFICLTAHYYNSSFQYISLVIGFRRLQGRKISTRLYEYIRYELEQLRIRSKIRSITTDNGSDIKAATSNTEFGIRISCLAHNLNLTVSNGLGLWKKLKDNEGAQPKVAAASTIAMDIISKDDDEASLIDEAEIGDDDSIDDQESSCSIEYVVDKSEPISLRHEEEPADSSGEDEDEQQQKRQAASGTDLDDDSEEREEMTILLSKPNRVVEKVFILLRQTRSLIKLIRKSNILDAYVRQEAKRKQIEHEMTVDNQKQQTTSSSTATTSTERKSKFTDLIIDLHIRWNSTYVMLDRFIVYREIVNVVTHNPTLVVGLDSTQREKLKKLSYSHTDWDCLLALKNVLFPFYRVTELLSARNYQTLEKQQEQKKTGLEQLFIDCNAESPAVTRINTGTEEEAMTVKEEIALLTTIVRRYNIIAATSVASESAFSIAGYVQRKQRASLAPTTLRQLMILRDYQKLLTEENEKNQ</sequence>
<evidence type="ECO:0000313" key="11">
    <source>
        <dbReference type="EMBL" id="CAF4358744.1"/>
    </source>
</evidence>
<dbReference type="Proteomes" id="UP000677228">
    <property type="component" value="Unassembled WGS sequence"/>
</dbReference>
<dbReference type="Proteomes" id="UP000682733">
    <property type="component" value="Unassembled WGS sequence"/>
</dbReference>
<evidence type="ECO:0000256" key="2">
    <source>
        <dbReference type="ARBA" id="ARBA00022723"/>
    </source>
</evidence>
<dbReference type="GO" id="GO:0005634">
    <property type="term" value="C:nucleus"/>
    <property type="evidence" value="ECO:0007669"/>
    <property type="project" value="UniProtKB-SubCell"/>
</dbReference>
<dbReference type="Proteomes" id="UP000663829">
    <property type="component" value="Unassembled WGS sequence"/>
</dbReference>
<evidence type="ECO:0000256" key="6">
    <source>
        <dbReference type="SAM" id="MobiDB-lite"/>
    </source>
</evidence>
<reference evidence="9" key="1">
    <citation type="submission" date="2021-02" db="EMBL/GenBank/DDBJ databases">
        <authorList>
            <person name="Nowell W R."/>
        </authorList>
    </citation>
    <scope>NUCLEOTIDE SEQUENCE</scope>
</reference>
<dbReference type="PANTHER" id="PTHR46481:SF10">
    <property type="entry name" value="ZINC FINGER BED DOMAIN-CONTAINING PROTEIN 39"/>
    <property type="match status" value="1"/>
</dbReference>
<evidence type="ECO:0000256" key="1">
    <source>
        <dbReference type="ARBA" id="ARBA00004123"/>
    </source>
</evidence>
<evidence type="ECO:0000259" key="7">
    <source>
        <dbReference type="Pfam" id="PF05699"/>
    </source>
</evidence>